<dbReference type="EMBL" id="KR029588">
    <property type="protein sequence ID" value="AKH47002.1"/>
    <property type="molecule type" value="Genomic_DNA"/>
</dbReference>
<reference evidence="1" key="2">
    <citation type="submission" date="2015-03" db="EMBL/GenBank/DDBJ databases">
        <authorList>
            <person name="Chow C.-E.T."/>
            <person name="Winget D.M."/>
            <person name="White R.A.III."/>
            <person name="Hallam S.J."/>
            <person name="Suttle C.A."/>
        </authorList>
    </citation>
    <scope>NUCLEOTIDE SEQUENCE</scope>
    <source>
        <strain evidence="1">Anoxic2_4</strain>
    </source>
</reference>
<reference evidence="1" key="1">
    <citation type="journal article" date="2015" name="Front. Microbiol.">
        <title>Combining genomic sequencing methods to explore viral diversity and reveal potential virus-host interactions.</title>
        <authorList>
            <person name="Chow C.E."/>
            <person name="Winget D.M."/>
            <person name="White R.A.III."/>
            <person name="Hallam S.J."/>
            <person name="Suttle C.A."/>
        </authorList>
    </citation>
    <scope>NUCLEOTIDE SEQUENCE</scope>
    <source>
        <strain evidence="1">Anoxic2_4</strain>
    </source>
</reference>
<protein>
    <submittedName>
        <fullName evidence="1">Uncharacterized protein</fullName>
    </submittedName>
</protein>
<proteinExistence type="predicted"/>
<accession>A0A0F7L677</accession>
<name>A0A0F7L677_9VIRU</name>
<sequence length="68" mass="7894">MKNNLRCEIKLVFYLFSTVICHPLSFKQVFNSPTTICLTLFLDKVSNHVRVFGFFSTIQSVRVCFTTL</sequence>
<evidence type="ECO:0000313" key="1">
    <source>
        <dbReference type="EMBL" id="AKH47002.1"/>
    </source>
</evidence>
<organism evidence="1">
    <name type="scientific">uncultured marine virus</name>
    <dbReference type="NCBI Taxonomy" id="186617"/>
    <lineage>
        <taxon>Viruses</taxon>
        <taxon>environmental samples</taxon>
    </lineage>
</organism>